<feature type="compositionally biased region" description="Polar residues" evidence="1">
    <location>
        <begin position="145"/>
        <end position="171"/>
    </location>
</feature>
<gene>
    <name evidence="3" type="primary">LOC116293311</name>
</gene>
<dbReference type="AlphaFoldDB" id="A0A6P8HVH0"/>
<sequence>MAFITVRFGDNEEELFNPNCVTLNLMDNIRRRCRCQRGVILDLSDEDGDLKNLPEYSNHYADKFLKARQKFVLIKIEKGSGESPTTYTSMLNDLETINPKLLSRLEALSKTVVDGKPKSGRKESMWTAANRMRKARAQGGGPTSAGRTRSESSGAKSDSRGSGQNSSPQNKGKTRKISRSS</sequence>
<dbReference type="PANTHER" id="PTHR33887">
    <property type="entry name" value="PB1 DOMAIN-CONTAINING PROTEIN"/>
    <property type="match status" value="1"/>
</dbReference>
<evidence type="ECO:0000313" key="2">
    <source>
        <dbReference type="Proteomes" id="UP000515163"/>
    </source>
</evidence>
<reference evidence="3" key="1">
    <citation type="submission" date="2025-08" db="UniProtKB">
        <authorList>
            <consortium name="RefSeq"/>
        </authorList>
    </citation>
    <scope>IDENTIFICATION</scope>
</reference>
<dbReference type="Pfam" id="PF15874">
    <property type="entry name" value="Il2rg"/>
    <property type="match status" value="1"/>
</dbReference>
<dbReference type="KEGG" id="aten:116293311"/>
<feature type="non-terminal residue" evidence="3">
    <location>
        <position position="181"/>
    </location>
</feature>
<dbReference type="InParanoid" id="A0A6P8HVH0"/>
<feature type="compositionally biased region" description="Basic and acidic residues" evidence="1">
    <location>
        <begin position="113"/>
        <end position="124"/>
    </location>
</feature>
<dbReference type="GeneID" id="116293311"/>
<dbReference type="FunCoup" id="A0A6P8HVH0">
    <property type="interactions" value="1"/>
</dbReference>
<feature type="region of interest" description="Disordered" evidence="1">
    <location>
        <begin position="113"/>
        <end position="181"/>
    </location>
</feature>
<dbReference type="PANTHER" id="PTHR33887:SF5">
    <property type="entry name" value="PB1 DOMAIN-CONTAINING PROTEIN"/>
    <property type="match status" value="1"/>
</dbReference>
<organism evidence="2 3">
    <name type="scientific">Actinia tenebrosa</name>
    <name type="common">Australian red waratah sea anemone</name>
    <dbReference type="NCBI Taxonomy" id="6105"/>
    <lineage>
        <taxon>Eukaryota</taxon>
        <taxon>Metazoa</taxon>
        <taxon>Cnidaria</taxon>
        <taxon>Anthozoa</taxon>
        <taxon>Hexacorallia</taxon>
        <taxon>Actiniaria</taxon>
        <taxon>Actiniidae</taxon>
        <taxon>Actinia</taxon>
    </lineage>
</organism>
<keyword evidence="2" id="KW-1185">Reference proteome</keyword>
<dbReference type="Proteomes" id="UP000515163">
    <property type="component" value="Unplaced"/>
</dbReference>
<dbReference type="InterPro" id="IPR039471">
    <property type="entry name" value="CXorf65-like"/>
</dbReference>
<name>A0A6P8HVH0_ACTTE</name>
<proteinExistence type="predicted"/>
<dbReference type="OrthoDB" id="2109241at2759"/>
<protein>
    <submittedName>
        <fullName evidence="3">Uncharacterized protein CXorf65 homolog</fullName>
    </submittedName>
</protein>
<feature type="compositionally biased region" description="Basic residues" evidence="1">
    <location>
        <begin position="172"/>
        <end position="181"/>
    </location>
</feature>
<evidence type="ECO:0000313" key="3">
    <source>
        <dbReference type="RefSeq" id="XP_031556592.1"/>
    </source>
</evidence>
<accession>A0A6P8HVH0</accession>
<evidence type="ECO:0000256" key="1">
    <source>
        <dbReference type="SAM" id="MobiDB-lite"/>
    </source>
</evidence>
<dbReference type="RefSeq" id="XP_031556592.1">
    <property type="nucleotide sequence ID" value="XM_031700732.1"/>
</dbReference>